<protein>
    <submittedName>
        <fullName evidence="1">Uncharacterized protein</fullName>
    </submittedName>
</protein>
<proteinExistence type="predicted"/>
<dbReference type="Proteomes" id="UP000279841">
    <property type="component" value="Chromosome"/>
</dbReference>
<sequence>MAESPIGVVVSSRRNGPWAELTLVLTPQELDQGKRLLLANSFAFLLAGKTTWAWF</sequence>
<dbReference type="EMBL" id="LR027517">
    <property type="protein sequence ID" value="VCU53947.1"/>
    <property type="molecule type" value="Genomic_DNA"/>
</dbReference>
<gene>
    <name evidence="1" type="ORF">TTHN1_01736</name>
</gene>
<name>A0A3P4AS32_THETH</name>
<dbReference type="AlphaFoldDB" id="A0A3P4AS32"/>
<evidence type="ECO:0000313" key="1">
    <source>
        <dbReference type="EMBL" id="VCU53947.1"/>
    </source>
</evidence>
<reference evidence="1 2" key="1">
    <citation type="submission" date="2018-10" db="EMBL/GenBank/DDBJ databases">
        <authorList>
            <person name="Peiro R."/>
            <person name="Begona"/>
            <person name="Cbmso G."/>
            <person name="Lopez M."/>
            <person name="Gonzalez S."/>
            <person name="Sacristan E."/>
            <person name="Castillo E."/>
        </authorList>
    </citation>
    <scope>NUCLEOTIDE SEQUENCE [LARGE SCALE GENOMIC DNA]</scope>
    <source>
        <strain evidence="1">TTHNAR1</strain>
    </source>
</reference>
<evidence type="ECO:0000313" key="2">
    <source>
        <dbReference type="Proteomes" id="UP000279841"/>
    </source>
</evidence>
<accession>A0A3P4AS32</accession>
<organism evidence="1 2">
    <name type="scientific">Thermus thermophilus</name>
    <dbReference type="NCBI Taxonomy" id="274"/>
    <lineage>
        <taxon>Bacteria</taxon>
        <taxon>Thermotogati</taxon>
        <taxon>Deinococcota</taxon>
        <taxon>Deinococci</taxon>
        <taxon>Thermales</taxon>
        <taxon>Thermaceae</taxon>
        <taxon>Thermus</taxon>
    </lineage>
</organism>